<name>A0ABU1UTP1_9GAMM</name>
<evidence type="ECO:0000313" key="3">
    <source>
        <dbReference type="Proteomes" id="UP001253595"/>
    </source>
</evidence>
<keyword evidence="1" id="KW-1133">Transmembrane helix</keyword>
<proteinExistence type="predicted"/>
<sequence length="129" mass="14348">MTSTKPSETFSQAKRAAILSATIFPGAGLFFLRHHLRGCIFAIPAALVIIMLFKNLFAVAFKLNEEMAAEIEKGNMAIDIGHMWNSLHGAMFTSPYWEQGKWILLASWILSIISSYFAGKKADLAKHTE</sequence>
<dbReference type="RefSeq" id="WP_310068226.1">
    <property type="nucleotide sequence ID" value="NZ_JAVDVX010000001.1"/>
</dbReference>
<gene>
    <name evidence="2" type="ORF">J2X05_000510</name>
</gene>
<evidence type="ECO:0000256" key="1">
    <source>
        <dbReference type="SAM" id="Phobius"/>
    </source>
</evidence>
<evidence type="ECO:0000313" key="2">
    <source>
        <dbReference type="EMBL" id="MDR7088507.1"/>
    </source>
</evidence>
<comment type="caution">
    <text evidence="2">The sequence shown here is derived from an EMBL/GenBank/DDBJ whole genome shotgun (WGS) entry which is preliminary data.</text>
</comment>
<dbReference type="Proteomes" id="UP001253595">
    <property type="component" value="Unassembled WGS sequence"/>
</dbReference>
<evidence type="ECO:0008006" key="4">
    <source>
        <dbReference type="Google" id="ProtNLM"/>
    </source>
</evidence>
<feature type="transmembrane region" description="Helical" evidence="1">
    <location>
        <begin position="39"/>
        <end position="61"/>
    </location>
</feature>
<feature type="transmembrane region" description="Helical" evidence="1">
    <location>
        <begin position="102"/>
        <end position="119"/>
    </location>
</feature>
<dbReference type="EMBL" id="JAVDVX010000001">
    <property type="protein sequence ID" value="MDR7088507.1"/>
    <property type="molecule type" value="Genomic_DNA"/>
</dbReference>
<protein>
    <recommendedName>
        <fullName evidence="4">DUF5683 domain-containing protein</fullName>
    </recommendedName>
</protein>
<keyword evidence="1" id="KW-0812">Transmembrane</keyword>
<organism evidence="2 3">
    <name type="scientific">Cellvibrio fibrivorans</name>
    <dbReference type="NCBI Taxonomy" id="126350"/>
    <lineage>
        <taxon>Bacteria</taxon>
        <taxon>Pseudomonadati</taxon>
        <taxon>Pseudomonadota</taxon>
        <taxon>Gammaproteobacteria</taxon>
        <taxon>Cellvibrionales</taxon>
        <taxon>Cellvibrionaceae</taxon>
        <taxon>Cellvibrio</taxon>
    </lineage>
</organism>
<reference evidence="2 3" key="1">
    <citation type="submission" date="2023-07" db="EMBL/GenBank/DDBJ databases">
        <title>Sorghum-associated microbial communities from plants grown in Nebraska, USA.</title>
        <authorList>
            <person name="Schachtman D."/>
        </authorList>
    </citation>
    <scope>NUCLEOTIDE SEQUENCE [LARGE SCALE GENOMIC DNA]</scope>
    <source>
        <strain evidence="2 3">BE190</strain>
    </source>
</reference>
<feature type="transmembrane region" description="Helical" evidence="1">
    <location>
        <begin position="12"/>
        <end position="32"/>
    </location>
</feature>
<keyword evidence="3" id="KW-1185">Reference proteome</keyword>
<accession>A0ABU1UTP1</accession>
<keyword evidence="1" id="KW-0472">Membrane</keyword>